<protein>
    <submittedName>
        <fullName evidence="1">Uncharacterized protein</fullName>
    </submittedName>
</protein>
<dbReference type="EMBL" id="FQ790293">
    <property type="protein sequence ID" value="CCD48312.1"/>
    <property type="molecule type" value="Genomic_DNA"/>
</dbReference>
<reference evidence="2" key="1">
    <citation type="journal article" date="2011" name="PLoS Genet.">
        <title>Genomic analysis of the necrotrophic fungal pathogens Sclerotinia sclerotiorum and Botrytis cinerea.</title>
        <authorList>
            <person name="Amselem J."/>
            <person name="Cuomo C.A."/>
            <person name="van Kan J.A."/>
            <person name="Viaud M."/>
            <person name="Benito E.P."/>
            <person name="Couloux A."/>
            <person name="Coutinho P.M."/>
            <person name="de Vries R.P."/>
            <person name="Dyer P.S."/>
            <person name="Fillinger S."/>
            <person name="Fournier E."/>
            <person name="Gout L."/>
            <person name="Hahn M."/>
            <person name="Kohn L."/>
            <person name="Lapalu N."/>
            <person name="Plummer K.M."/>
            <person name="Pradier J.M."/>
            <person name="Quevillon E."/>
            <person name="Sharon A."/>
            <person name="Simon A."/>
            <person name="ten Have A."/>
            <person name="Tudzynski B."/>
            <person name="Tudzynski P."/>
            <person name="Wincker P."/>
            <person name="Andrew M."/>
            <person name="Anthouard V."/>
            <person name="Beever R.E."/>
            <person name="Beffa R."/>
            <person name="Benoit I."/>
            <person name="Bouzid O."/>
            <person name="Brault B."/>
            <person name="Chen Z."/>
            <person name="Choquer M."/>
            <person name="Collemare J."/>
            <person name="Cotton P."/>
            <person name="Danchin E.G."/>
            <person name="Da Silva C."/>
            <person name="Gautier A."/>
            <person name="Giraud C."/>
            <person name="Giraud T."/>
            <person name="Gonzalez C."/>
            <person name="Grossetete S."/>
            <person name="Guldener U."/>
            <person name="Henrissat B."/>
            <person name="Howlett B.J."/>
            <person name="Kodira C."/>
            <person name="Kretschmer M."/>
            <person name="Lappartient A."/>
            <person name="Leroch M."/>
            <person name="Levis C."/>
            <person name="Mauceli E."/>
            <person name="Neuveglise C."/>
            <person name="Oeser B."/>
            <person name="Pearson M."/>
            <person name="Poulain J."/>
            <person name="Poussereau N."/>
            <person name="Quesneville H."/>
            <person name="Rascle C."/>
            <person name="Schumacher J."/>
            <person name="Segurens B."/>
            <person name="Sexton A."/>
            <person name="Silva E."/>
            <person name="Sirven C."/>
            <person name="Soanes D.M."/>
            <person name="Talbot N.J."/>
            <person name="Templeton M."/>
            <person name="Yandava C."/>
            <person name="Yarden O."/>
            <person name="Zeng Q."/>
            <person name="Rollins J.A."/>
            <person name="Lebrun M.H."/>
            <person name="Dickman M."/>
        </authorList>
    </citation>
    <scope>NUCLEOTIDE SEQUENCE [LARGE SCALE GENOMIC DNA]</scope>
    <source>
        <strain evidence="2">T4</strain>
    </source>
</reference>
<accession>G2Y6R0</accession>
<name>G2Y6R0_BOTF4</name>
<evidence type="ECO:0000313" key="2">
    <source>
        <dbReference type="Proteomes" id="UP000008177"/>
    </source>
</evidence>
<organism evidence="1 2">
    <name type="scientific">Botryotinia fuckeliana (strain T4)</name>
    <name type="common">Noble rot fungus</name>
    <name type="synonym">Botrytis cinerea</name>
    <dbReference type="NCBI Taxonomy" id="999810"/>
    <lineage>
        <taxon>Eukaryota</taxon>
        <taxon>Fungi</taxon>
        <taxon>Dikarya</taxon>
        <taxon>Ascomycota</taxon>
        <taxon>Pezizomycotina</taxon>
        <taxon>Leotiomycetes</taxon>
        <taxon>Helotiales</taxon>
        <taxon>Sclerotiniaceae</taxon>
        <taxon>Botrytis</taxon>
    </lineage>
</organism>
<proteinExistence type="predicted"/>
<evidence type="ECO:0000313" key="1">
    <source>
        <dbReference type="EMBL" id="CCD48312.1"/>
    </source>
</evidence>
<dbReference type="HOGENOM" id="CLU_2014911_0_0_1"/>
<gene>
    <name evidence="1" type="ORF">BofuT4_P106960.1</name>
</gene>
<dbReference type="AlphaFoldDB" id="G2Y6R0"/>
<dbReference type="Proteomes" id="UP000008177">
    <property type="component" value="Unplaced contigs"/>
</dbReference>
<sequence length="123" mass="14371">MEKLISEIVFETQKCRIKLFPKFHERSLVLRELISIDINVKRALKINLRLISFPIPLKCQNVLSGIYKLSMRLSERNYPDQVRVILRAVGNKRIRQKCGNLRMEIMAILSALSKCIPPNPRKQ</sequence>
<dbReference type="InParanoid" id="G2Y6R0"/>